<evidence type="ECO:0000256" key="3">
    <source>
        <dbReference type="ARBA" id="ARBA00019758"/>
    </source>
</evidence>
<dbReference type="PANTHER" id="PTHR13593">
    <property type="match status" value="1"/>
</dbReference>
<reference evidence="7 8" key="1">
    <citation type="submission" date="2017-09" db="EMBL/GenBank/DDBJ databases">
        <title>Bacterial strain isolated from the female urinary microbiota.</title>
        <authorList>
            <person name="Thomas-White K."/>
            <person name="Kumar N."/>
            <person name="Forster S."/>
            <person name="Putonti C."/>
            <person name="Lawley T."/>
            <person name="Wolfe A.J."/>
        </authorList>
    </citation>
    <scope>NUCLEOTIDE SEQUENCE [LARGE SCALE GENOMIC DNA]</scope>
    <source>
        <strain evidence="7 8">UMB0744</strain>
    </source>
</reference>
<dbReference type="EMBL" id="PNGC01000003">
    <property type="protein sequence ID" value="PMB88987.1"/>
    <property type="molecule type" value="Genomic_DNA"/>
</dbReference>
<evidence type="ECO:0000256" key="5">
    <source>
        <dbReference type="ARBA" id="ARBA00030782"/>
    </source>
</evidence>
<feature type="domain" description="Phosphatidylinositol-specific phospholipase C X" evidence="6">
    <location>
        <begin position="16"/>
        <end position="159"/>
    </location>
</feature>
<dbReference type="Gene3D" id="3.20.20.190">
    <property type="entry name" value="Phosphatidylinositol (PI) phosphodiesterase"/>
    <property type="match status" value="1"/>
</dbReference>
<dbReference type="Pfam" id="PF00388">
    <property type="entry name" value="PI-PLC-X"/>
    <property type="match status" value="1"/>
</dbReference>
<keyword evidence="8" id="KW-1185">Reference proteome</keyword>
<dbReference type="SMART" id="SM00148">
    <property type="entry name" value="PLCXc"/>
    <property type="match status" value="1"/>
</dbReference>
<evidence type="ECO:0000256" key="1">
    <source>
        <dbReference type="ARBA" id="ARBA00001316"/>
    </source>
</evidence>
<dbReference type="SUPFAM" id="SSF51695">
    <property type="entry name" value="PLC-like phosphodiesterases"/>
    <property type="match status" value="1"/>
</dbReference>
<organism evidence="7 8">
    <name type="scientific">Varibaculum cambriense</name>
    <dbReference type="NCBI Taxonomy" id="184870"/>
    <lineage>
        <taxon>Bacteria</taxon>
        <taxon>Bacillati</taxon>
        <taxon>Actinomycetota</taxon>
        <taxon>Actinomycetes</taxon>
        <taxon>Actinomycetales</taxon>
        <taxon>Actinomycetaceae</taxon>
        <taxon>Varibaculum</taxon>
    </lineage>
</organism>
<evidence type="ECO:0000256" key="4">
    <source>
        <dbReference type="ARBA" id="ARBA00030474"/>
    </source>
</evidence>
<comment type="catalytic activity">
    <reaction evidence="1">
        <text>a 1,2-diacyl-sn-glycero-3-phospho-(1D-myo-inositol) = 1D-myo-inositol 1,2-cyclic phosphate + a 1,2-diacyl-sn-glycerol</text>
        <dbReference type="Rhea" id="RHEA:17093"/>
        <dbReference type="ChEBI" id="CHEBI:17815"/>
        <dbReference type="ChEBI" id="CHEBI:57880"/>
        <dbReference type="ChEBI" id="CHEBI:58484"/>
        <dbReference type="EC" id="4.6.1.13"/>
    </reaction>
</comment>
<dbReference type="InterPro" id="IPR017946">
    <property type="entry name" value="PLC-like_Pdiesterase_TIM-brl"/>
</dbReference>
<evidence type="ECO:0000313" key="8">
    <source>
        <dbReference type="Proteomes" id="UP000243201"/>
    </source>
</evidence>
<dbReference type="InterPro" id="IPR000909">
    <property type="entry name" value="PLipase_C_PInositol-sp_X_dom"/>
</dbReference>
<dbReference type="GeneID" id="78352676"/>
<sequence>MVDLSKPADWMAGYPDSVPICDLTIPGTHDSMTAPCPQRYYKTQTLLLQDQLLAGVRFLDLRIRSTLVAAHREWISDIKAQDILETIQNYLREHPQEFLLVRFQNANENKDDFPQYCEQIVKLIEANRDLFFLWEEENQVAISELTLGQLRGKILALECAPRQYQATHLEDCIWAYPWHEAEKIRLQDLWDGPSLEDKQQAILQLSEDNSQGVLRLNHISATNGELGFPDAYASALNPWICDIYANKESRCKQRPQVLICDYLTPELAQTLITAGRNSCQS</sequence>
<dbReference type="PROSITE" id="PS50007">
    <property type="entry name" value="PIPLC_X_DOMAIN"/>
    <property type="match status" value="1"/>
</dbReference>
<dbReference type="RefSeq" id="WP_022864945.1">
    <property type="nucleotide sequence ID" value="NZ_CAUPGC010000002.1"/>
</dbReference>
<dbReference type="Proteomes" id="UP000243201">
    <property type="component" value="Unassembled WGS sequence"/>
</dbReference>
<gene>
    <name evidence="7" type="ORF">CJ240_08255</name>
</gene>
<dbReference type="InterPro" id="IPR051057">
    <property type="entry name" value="PI-PLC_domain"/>
</dbReference>
<dbReference type="EC" id="4.6.1.13" evidence="2"/>
<comment type="caution">
    <text evidence="7">The sequence shown here is derived from an EMBL/GenBank/DDBJ whole genome shotgun (WGS) entry which is preliminary data.</text>
</comment>
<protein>
    <recommendedName>
        <fullName evidence="3">1-phosphatidylinositol phosphodiesterase</fullName>
        <ecNumber evidence="2">4.6.1.13</ecNumber>
    </recommendedName>
    <alternativeName>
        <fullName evidence="4">Phosphatidylinositol diacylglycerol-lyase</fullName>
    </alternativeName>
    <alternativeName>
        <fullName evidence="5">Phosphatidylinositol-specific phospholipase C</fullName>
    </alternativeName>
</protein>
<accession>A0ABX4USM7</accession>
<evidence type="ECO:0000256" key="2">
    <source>
        <dbReference type="ARBA" id="ARBA00012581"/>
    </source>
</evidence>
<dbReference type="PANTHER" id="PTHR13593:SF113">
    <property type="entry name" value="SI:DKEY-266F7.9"/>
    <property type="match status" value="1"/>
</dbReference>
<proteinExistence type="predicted"/>
<evidence type="ECO:0000259" key="6">
    <source>
        <dbReference type="SMART" id="SM00148"/>
    </source>
</evidence>
<evidence type="ECO:0000313" key="7">
    <source>
        <dbReference type="EMBL" id="PMB88987.1"/>
    </source>
</evidence>
<name>A0ABX4USM7_9ACTO</name>